<organism evidence="2 3">
    <name type="scientific">Irregularibacter muris</name>
    <dbReference type="NCBI Taxonomy" id="1796619"/>
    <lineage>
        <taxon>Bacteria</taxon>
        <taxon>Bacillati</taxon>
        <taxon>Bacillota</taxon>
        <taxon>Clostridia</taxon>
        <taxon>Eubacteriales</taxon>
        <taxon>Eubacteriaceae</taxon>
        <taxon>Irregularibacter</taxon>
    </lineage>
</organism>
<reference evidence="2" key="1">
    <citation type="submission" date="2022-07" db="EMBL/GenBank/DDBJ databases">
        <title>Enhanced cultured diversity of the mouse gut microbiota enables custom-made synthetic communities.</title>
        <authorList>
            <person name="Afrizal A."/>
        </authorList>
    </citation>
    <scope>NUCLEOTIDE SEQUENCE</scope>
    <source>
        <strain evidence="2">DSM 28593</strain>
    </source>
</reference>
<gene>
    <name evidence="2" type="ORF">NSA47_05500</name>
</gene>
<protein>
    <submittedName>
        <fullName evidence="2">Uncharacterized protein</fullName>
    </submittedName>
</protein>
<keyword evidence="3" id="KW-1185">Reference proteome</keyword>
<dbReference type="AlphaFoldDB" id="A0AAE3HFA9"/>
<name>A0AAE3HFA9_9FIRM</name>
<proteinExistence type="predicted"/>
<dbReference type="Proteomes" id="UP001205748">
    <property type="component" value="Unassembled WGS sequence"/>
</dbReference>
<evidence type="ECO:0000313" key="2">
    <source>
        <dbReference type="EMBL" id="MCR1898445.1"/>
    </source>
</evidence>
<dbReference type="RefSeq" id="WP_257529913.1">
    <property type="nucleotide sequence ID" value="NZ_JANKAS010000003.1"/>
</dbReference>
<feature type="transmembrane region" description="Helical" evidence="1">
    <location>
        <begin position="12"/>
        <end position="34"/>
    </location>
</feature>
<evidence type="ECO:0000313" key="3">
    <source>
        <dbReference type="Proteomes" id="UP001205748"/>
    </source>
</evidence>
<accession>A0AAE3HFA9</accession>
<feature type="transmembrane region" description="Helical" evidence="1">
    <location>
        <begin position="49"/>
        <end position="66"/>
    </location>
</feature>
<keyword evidence="1" id="KW-0472">Membrane</keyword>
<evidence type="ECO:0000256" key="1">
    <source>
        <dbReference type="SAM" id="Phobius"/>
    </source>
</evidence>
<feature type="transmembrane region" description="Helical" evidence="1">
    <location>
        <begin position="86"/>
        <end position="106"/>
    </location>
</feature>
<keyword evidence="1" id="KW-0812">Transmembrane</keyword>
<sequence length="113" mass="12981">MTFKILKDIFKCAKLALFISSGIAVFFTLIYFIFYQGKDISLFGFIKNALYYIGCFGFLISAGFFIQKNATRPLTYQDAWNKMFSVLNLGLVIMFVSLFICFYGMIVQICIGY</sequence>
<comment type="caution">
    <text evidence="2">The sequence shown here is derived from an EMBL/GenBank/DDBJ whole genome shotgun (WGS) entry which is preliminary data.</text>
</comment>
<dbReference type="EMBL" id="JANKAS010000003">
    <property type="protein sequence ID" value="MCR1898445.1"/>
    <property type="molecule type" value="Genomic_DNA"/>
</dbReference>
<keyword evidence="1" id="KW-1133">Transmembrane helix</keyword>